<dbReference type="Gene3D" id="3.40.50.620">
    <property type="entry name" value="HUPs"/>
    <property type="match status" value="1"/>
</dbReference>
<dbReference type="SUPFAM" id="SSF52402">
    <property type="entry name" value="Adenine nucleotide alpha hydrolases-like"/>
    <property type="match status" value="1"/>
</dbReference>
<organism evidence="2 3">
    <name type="scientific">Thiohalocapsa halophila</name>
    <dbReference type="NCBI Taxonomy" id="69359"/>
    <lineage>
        <taxon>Bacteria</taxon>
        <taxon>Pseudomonadati</taxon>
        <taxon>Pseudomonadota</taxon>
        <taxon>Gammaproteobacteria</taxon>
        <taxon>Chromatiales</taxon>
        <taxon>Chromatiaceae</taxon>
        <taxon>Thiohalocapsa</taxon>
    </lineage>
</organism>
<accession>A0ABS1CIX8</accession>
<dbReference type="EMBL" id="NRRV01000034">
    <property type="protein sequence ID" value="MBK1631870.1"/>
    <property type="molecule type" value="Genomic_DNA"/>
</dbReference>
<feature type="domain" description="Asparagine synthetase" evidence="1">
    <location>
        <begin position="150"/>
        <end position="232"/>
    </location>
</feature>
<protein>
    <recommendedName>
        <fullName evidence="1">Asparagine synthetase domain-containing protein</fullName>
    </recommendedName>
</protein>
<dbReference type="InterPro" id="IPR001962">
    <property type="entry name" value="Asn_synthase"/>
</dbReference>
<evidence type="ECO:0000313" key="2">
    <source>
        <dbReference type="EMBL" id="MBK1631870.1"/>
    </source>
</evidence>
<evidence type="ECO:0000313" key="3">
    <source>
        <dbReference type="Proteomes" id="UP000748752"/>
    </source>
</evidence>
<gene>
    <name evidence="2" type="ORF">CKO31_14225</name>
</gene>
<dbReference type="Pfam" id="PF00733">
    <property type="entry name" value="Asn_synthase"/>
    <property type="match status" value="1"/>
</dbReference>
<evidence type="ECO:0000259" key="1">
    <source>
        <dbReference type="Pfam" id="PF00733"/>
    </source>
</evidence>
<reference evidence="2 3" key="1">
    <citation type="journal article" date="2020" name="Microorganisms">
        <title>Osmotic Adaptation and Compatible Solute Biosynthesis of Phototrophic Bacteria as Revealed from Genome Analyses.</title>
        <authorList>
            <person name="Imhoff J.F."/>
            <person name="Rahn T."/>
            <person name="Kunzel S."/>
            <person name="Keller A."/>
            <person name="Neulinger S.C."/>
        </authorList>
    </citation>
    <scope>NUCLEOTIDE SEQUENCE [LARGE SCALE GENOMIC DNA]</scope>
    <source>
        <strain evidence="2 3">DSM 6210</strain>
    </source>
</reference>
<comment type="caution">
    <text evidence="2">The sequence shown here is derived from an EMBL/GenBank/DDBJ whole genome shotgun (WGS) entry which is preliminary data.</text>
</comment>
<dbReference type="Proteomes" id="UP000748752">
    <property type="component" value="Unassembled WGS sequence"/>
</dbReference>
<proteinExistence type="predicted"/>
<name>A0ABS1CIX8_9GAMM</name>
<keyword evidence="3" id="KW-1185">Reference proteome</keyword>
<sequence length="530" mass="58445">MPNLVADGLSFLLGASSESGNHQLHPDSAVPSGTFALLRAGGLRVAASTDYTASRTIWYCHTDEVFVAATSQRMISFVLGSFSPNQRALAWFLAGGALGPENAWDQRVHVLPGNSTVRFDAERWQSTLDIGDPLTVREIKRPIQEHKHQLQTAVEEAVSSMISQDASWVLALSGGMDSRSLLYHLQGNPNVEAVTWGLAESRDIADGDAAVAARLAATAGMRHTHWATDNRQDELDQVFSRFIAAGEGRVDHLSGYMDGLSLWSGLSSQHSVMIRGYDAFGTKPMVGTDYQARESSILISSADLRGSFLPAALRSSNADIPERLRQGEKESLSDWRDRLWLEYRTPYITAALDDVKFAYTEVVNPLLSRPVVEVVQTLPVRMRTRKRLFRQIVEEMFPGVPFARRDSVRHIAAISRQQDVKNYVRDRLAQIGQESPIPQPFAEWLAQNLEQRQQSTALRHRAFTFLSSTLPPTAKDVLRLLAQRPPTMDVRRVALRVVLADLATKQLAEDAASGLSNAAAGRNAAPAEAL</sequence>
<dbReference type="InterPro" id="IPR014729">
    <property type="entry name" value="Rossmann-like_a/b/a_fold"/>
</dbReference>